<dbReference type="InterPro" id="IPR052546">
    <property type="entry name" value="Transposase_8_domain"/>
</dbReference>
<evidence type="ECO:0000313" key="2">
    <source>
        <dbReference type="EMBL" id="SVD55022.1"/>
    </source>
</evidence>
<evidence type="ECO:0008006" key="3">
    <source>
        <dbReference type="Google" id="ProtNLM"/>
    </source>
</evidence>
<evidence type="ECO:0000256" key="1">
    <source>
        <dbReference type="SAM" id="Coils"/>
    </source>
</evidence>
<dbReference type="InterPro" id="IPR036388">
    <property type="entry name" value="WH-like_DNA-bd_sf"/>
</dbReference>
<dbReference type="Pfam" id="PF01527">
    <property type="entry name" value="HTH_Tnp_1"/>
    <property type="match status" value="2"/>
</dbReference>
<name>A0A382W882_9ZZZZ</name>
<dbReference type="EMBL" id="UINC01157821">
    <property type="protein sequence ID" value="SVD55022.1"/>
    <property type="molecule type" value="Genomic_DNA"/>
</dbReference>
<dbReference type="GO" id="GO:0004803">
    <property type="term" value="F:transposase activity"/>
    <property type="evidence" value="ECO:0007669"/>
    <property type="project" value="InterPro"/>
</dbReference>
<dbReference type="SUPFAM" id="SSF48295">
    <property type="entry name" value="TrpR-like"/>
    <property type="match status" value="1"/>
</dbReference>
<dbReference type="InterPro" id="IPR010921">
    <property type="entry name" value="Trp_repressor/repl_initiator"/>
</dbReference>
<organism evidence="2">
    <name type="scientific">marine metagenome</name>
    <dbReference type="NCBI Taxonomy" id="408172"/>
    <lineage>
        <taxon>unclassified sequences</taxon>
        <taxon>metagenomes</taxon>
        <taxon>ecological metagenomes</taxon>
    </lineage>
</organism>
<feature type="coiled-coil region" evidence="1">
    <location>
        <begin position="112"/>
        <end position="146"/>
    </location>
</feature>
<sequence length="163" mass="18840">VRHYPEEHKKAVVSKLIESGLSLRQFAQREGISLSTLYGWRDKYTEADFSLTKSNTPENWTAEQKFSAVIETAAMSEVEVSEYCRKKGLFPEQIQQWKQSCISGNQSEADKRKQQAQERKADKKRIKELEKELKRKDAALAETAALLVLRKKLNAYWGEDEDN</sequence>
<reference evidence="2" key="1">
    <citation type="submission" date="2018-05" db="EMBL/GenBank/DDBJ databases">
        <authorList>
            <person name="Lanie J.A."/>
            <person name="Ng W.-L."/>
            <person name="Kazmierczak K.M."/>
            <person name="Andrzejewski T.M."/>
            <person name="Davidsen T.M."/>
            <person name="Wayne K.J."/>
            <person name="Tettelin H."/>
            <person name="Glass J.I."/>
            <person name="Rusch D."/>
            <person name="Podicherti R."/>
            <person name="Tsui H.-C.T."/>
            <person name="Winkler M.E."/>
        </authorList>
    </citation>
    <scope>NUCLEOTIDE SEQUENCE</scope>
</reference>
<dbReference type="InterPro" id="IPR002514">
    <property type="entry name" value="Transposase_8"/>
</dbReference>
<dbReference type="GO" id="GO:0006313">
    <property type="term" value="P:DNA transposition"/>
    <property type="evidence" value="ECO:0007669"/>
    <property type="project" value="InterPro"/>
</dbReference>
<protein>
    <recommendedName>
        <fullName evidence="3">Transposase IS3/IS911 family protein</fullName>
    </recommendedName>
</protein>
<dbReference type="AlphaFoldDB" id="A0A382W882"/>
<feature type="non-terminal residue" evidence="2">
    <location>
        <position position="1"/>
    </location>
</feature>
<keyword evidence="1" id="KW-0175">Coiled coil</keyword>
<dbReference type="GO" id="GO:0043565">
    <property type="term" value="F:sequence-specific DNA binding"/>
    <property type="evidence" value="ECO:0007669"/>
    <property type="project" value="InterPro"/>
</dbReference>
<dbReference type="Gene3D" id="1.10.10.10">
    <property type="entry name" value="Winged helix-like DNA-binding domain superfamily/Winged helix DNA-binding domain"/>
    <property type="match status" value="1"/>
</dbReference>
<dbReference type="PANTHER" id="PTHR33609">
    <property type="entry name" value="LOW CALCIUM RESPONSE LOCUS PROTEIN S"/>
    <property type="match status" value="1"/>
</dbReference>
<proteinExistence type="predicted"/>
<gene>
    <name evidence="2" type="ORF">METZ01_LOCUS407876</name>
</gene>
<dbReference type="PANTHER" id="PTHR33609:SF1">
    <property type="entry name" value="TRANSPOSASE"/>
    <property type="match status" value="1"/>
</dbReference>
<accession>A0A382W882</accession>